<comment type="caution">
    <text evidence="2">The sequence shown here is derived from an EMBL/GenBank/DDBJ whole genome shotgun (WGS) entry which is preliminary data.</text>
</comment>
<feature type="compositionally biased region" description="Basic and acidic residues" evidence="1">
    <location>
        <begin position="21"/>
        <end position="30"/>
    </location>
</feature>
<evidence type="ECO:0000256" key="1">
    <source>
        <dbReference type="SAM" id="MobiDB-lite"/>
    </source>
</evidence>
<dbReference type="EMBL" id="BJCL01000010">
    <property type="protein sequence ID" value="GCL64678.1"/>
    <property type="molecule type" value="Genomic_DNA"/>
</dbReference>
<dbReference type="OrthoDB" id="9915510at2"/>
<organism evidence="2 3">
    <name type="scientific">Pseudaquabacterium pictum</name>
    <dbReference type="NCBI Taxonomy" id="2315236"/>
    <lineage>
        <taxon>Bacteria</taxon>
        <taxon>Pseudomonadati</taxon>
        <taxon>Pseudomonadota</taxon>
        <taxon>Betaproteobacteria</taxon>
        <taxon>Burkholderiales</taxon>
        <taxon>Sphaerotilaceae</taxon>
        <taxon>Pseudaquabacterium</taxon>
    </lineage>
</organism>
<accession>A0A480B0Q3</accession>
<name>A0A480B0Q3_9BURK</name>
<evidence type="ECO:0000313" key="2">
    <source>
        <dbReference type="EMBL" id="GCL64678.1"/>
    </source>
</evidence>
<feature type="region of interest" description="Disordered" evidence="1">
    <location>
        <begin position="21"/>
        <end position="60"/>
    </location>
</feature>
<reference evidence="3" key="1">
    <citation type="submission" date="2019-03" db="EMBL/GenBank/DDBJ databases">
        <title>Aquabacterium pictum sp.nov., the first bacteriochlorophyll a-containing freshwater bacterium in the genus Aquabacterium of the class Betaproteobacteria.</title>
        <authorList>
            <person name="Hirose S."/>
            <person name="Tank M."/>
            <person name="Hara E."/>
            <person name="Tamaki H."/>
            <person name="Takaichi S."/>
            <person name="Haruta S."/>
            <person name="Hanada S."/>
        </authorList>
    </citation>
    <scope>NUCLEOTIDE SEQUENCE [LARGE SCALE GENOMIC DNA]</scope>
    <source>
        <strain evidence="3">W35</strain>
    </source>
</reference>
<evidence type="ECO:0000313" key="3">
    <source>
        <dbReference type="Proteomes" id="UP000301751"/>
    </source>
</evidence>
<dbReference type="RefSeq" id="WP_137734396.1">
    <property type="nucleotide sequence ID" value="NZ_BJCL01000010.1"/>
</dbReference>
<dbReference type="AlphaFoldDB" id="A0A480B0Q3"/>
<dbReference type="Proteomes" id="UP000301751">
    <property type="component" value="Unassembled WGS sequence"/>
</dbReference>
<gene>
    <name evidence="2" type="ORF">AQPW35_37590</name>
</gene>
<proteinExistence type="predicted"/>
<keyword evidence="3" id="KW-1185">Reference proteome</keyword>
<sequence length="60" mass="6692">MSNAIAAHKHRTRLHILRDRVQHAQRDAKHGKPGATERLASHQAARAAYRTANPPAKPRP</sequence>
<protein>
    <submittedName>
        <fullName evidence="2">Uncharacterized protein</fullName>
    </submittedName>
</protein>